<reference evidence="1 2" key="1">
    <citation type="journal article" date="2019" name="Sci. Rep.">
        <title>A high-quality genome of Eragrostis curvula grass provides insights into Poaceae evolution and supports new strategies to enhance forage quality.</title>
        <authorList>
            <person name="Carballo J."/>
            <person name="Santos B.A.C.M."/>
            <person name="Zappacosta D."/>
            <person name="Garbus I."/>
            <person name="Selva J.P."/>
            <person name="Gallo C.A."/>
            <person name="Diaz A."/>
            <person name="Albertini E."/>
            <person name="Caccamo M."/>
            <person name="Echenique V."/>
        </authorList>
    </citation>
    <scope>NUCLEOTIDE SEQUENCE [LARGE SCALE GENOMIC DNA]</scope>
    <source>
        <strain evidence="2">cv. Victoria</strain>
        <tissue evidence="1">Leaf</tissue>
    </source>
</reference>
<gene>
    <name evidence="1" type="ORF">EJB05_35039</name>
</gene>
<keyword evidence="2" id="KW-1185">Reference proteome</keyword>
<dbReference type="Gramene" id="TVU18919">
    <property type="protein sequence ID" value="TVU18919"/>
    <property type="gene ID" value="EJB05_35039"/>
</dbReference>
<proteinExistence type="predicted"/>
<dbReference type="OrthoDB" id="679995at2759"/>
<evidence type="ECO:0000313" key="2">
    <source>
        <dbReference type="Proteomes" id="UP000324897"/>
    </source>
</evidence>
<evidence type="ECO:0000313" key="1">
    <source>
        <dbReference type="EMBL" id="TVU18919.1"/>
    </source>
</evidence>
<dbReference type="EMBL" id="RWGY01000029">
    <property type="protein sequence ID" value="TVU18919.1"/>
    <property type="molecule type" value="Genomic_DNA"/>
</dbReference>
<dbReference type="AlphaFoldDB" id="A0A5J9U5H8"/>
<protein>
    <submittedName>
        <fullName evidence="1">Uncharacterized protein</fullName>
    </submittedName>
</protein>
<organism evidence="1 2">
    <name type="scientific">Eragrostis curvula</name>
    <name type="common">weeping love grass</name>
    <dbReference type="NCBI Taxonomy" id="38414"/>
    <lineage>
        <taxon>Eukaryota</taxon>
        <taxon>Viridiplantae</taxon>
        <taxon>Streptophyta</taxon>
        <taxon>Embryophyta</taxon>
        <taxon>Tracheophyta</taxon>
        <taxon>Spermatophyta</taxon>
        <taxon>Magnoliopsida</taxon>
        <taxon>Liliopsida</taxon>
        <taxon>Poales</taxon>
        <taxon>Poaceae</taxon>
        <taxon>PACMAD clade</taxon>
        <taxon>Chloridoideae</taxon>
        <taxon>Eragrostideae</taxon>
        <taxon>Eragrostidinae</taxon>
        <taxon>Eragrostis</taxon>
    </lineage>
</organism>
<dbReference type="Proteomes" id="UP000324897">
    <property type="component" value="Chromosome 7"/>
</dbReference>
<comment type="caution">
    <text evidence="1">The sequence shown here is derived from an EMBL/GenBank/DDBJ whole genome shotgun (WGS) entry which is preliminary data.</text>
</comment>
<sequence length="611" mass="69436">MDPLLRGSYFFEGTPINQRSKEEEERFFKAWVKDLEEDEEKEMPPLRIVRFPDLVKKAWGWEKLLPICAGIEWSDYGNYLKEYYKNNAPGNDDTGSTLVAFAKRCLEKEVKLASKWNELDTDVVLHRQYIISSSLIKECAQSFIIKEMVEFDPYVVAAFLCIEKETDLVLKLLERGARPDCFLIEESCAIRMCALGLIGHSDTAAGAMLGITNETSRILKWLSDNKKLDILCLLLPDRIEEARMTRCRTLEFMASILIMPYTAAAAVLKPVMDYTDTRGNGASAKLNCQDHEKIIDADNSKKRKRFEEMKKEFTETQGCKSSWLPKHSQHDDVIHCLDLASMGHAPYLGHGDAADWGMKVSMIWPAKCPEFHVEKAWGFGRLLPFNGSVKWSDYMNYLFEYYNRNALPFLREVVACDPGLFHANEAGNCLPAALYCSKMEEYLLSEWRIHLSPAPDYFFPVNTIIESALIRNRALESSKTMRDESCVASTIAFMCIALEADLMCELLRHGAKPTDDIIEQSSVIRMCALSILNLKGDQSVLAAAAGAMVGITKETIMIIDWVKKEKKLVNFCSSTPRELAWSCFIRVRLLYVMTTIVQKSVKLEHDAVAEE</sequence>
<name>A0A5J9U5H8_9POAL</name>
<accession>A0A5J9U5H8</accession>